<dbReference type="RefSeq" id="WP_234822540.1">
    <property type="nucleotide sequence ID" value="NZ_QKZL01000005.1"/>
</dbReference>
<feature type="compositionally biased region" description="Low complexity" evidence="1">
    <location>
        <begin position="226"/>
        <end position="244"/>
    </location>
</feature>
<dbReference type="Proteomes" id="UP000248916">
    <property type="component" value="Unassembled WGS sequence"/>
</dbReference>
<keyword evidence="3" id="KW-0269">Exonuclease</keyword>
<evidence type="ECO:0000256" key="1">
    <source>
        <dbReference type="SAM" id="MobiDB-lite"/>
    </source>
</evidence>
<reference evidence="3 4" key="1">
    <citation type="submission" date="2018-06" db="EMBL/GenBank/DDBJ databases">
        <title>Genomic Encyclopedia of Archaeal and Bacterial Type Strains, Phase II (KMG-II): from individual species to whole genera.</title>
        <authorList>
            <person name="Goeker M."/>
        </authorList>
    </citation>
    <scope>NUCLEOTIDE SEQUENCE [LARGE SCALE GENOMIC DNA]</scope>
    <source>
        <strain evidence="3 4">DSM 22009</strain>
    </source>
</reference>
<protein>
    <submittedName>
        <fullName evidence="3">Endonuclease/exonuclease/phosphatase family protein</fullName>
    </submittedName>
</protein>
<organism evidence="3 4">
    <name type="scientific">Palleronia aestuarii</name>
    <dbReference type="NCBI Taxonomy" id="568105"/>
    <lineage>
        <taxon>Bacteria</taxon>
        <taxon>Pseudomonadati</taxon>
        <taxon>Pseudomonadota</taxon>
        <taxon>Alphaproteobacteria</taxon>
        <taxon>Rhodobacterales</taxon>
        <taxon>Roseobacteraceae</taxon>
        <taxon>Palleronia</taxon>
    </lineage>
</organism>
<evidence type="ECO:0000313" key="4">
    <source>
        <dbReference type="Proteomes" id="UP000248916"/>
    </source>
</evidence>
<feature type="domain" description="Endonuclease/exonuclease/phosphatase" evidence="2">
    <location>
        <begin position="2"/>
        <end position="280"/>
    </location>
</feature>
<dbReference type="InterPro" id="IPR036691">
    <property type="entry name" value="Endo/exonu/phosph_ase_sf"/>
</dbReference>
<gene>
    <name evidence="3" type="ORF">LX81_01739</name>
</gene>
<dbReference type="GO" id="GO:0004527">
    <property type="term" value="F:exonuclease activity"/>
    <property type="evidence" value="ECO:0007669"/>
    <property type="project" value="UniProtKB-KW"/>
</dbReference>
<sequence length="307" mass="32636">MIAAVAPDILVLQGIDYDAGGATLSVLADRIAEDGPDYPHRFALRPNTGMATGLDMNGDGDLGDPRDAQGYGRFAGADGLAILSRFEILAEDAVDLSGLLWRDLPGAIPPMIEGRAFPSEEAAAIQRLSSTAHWIVPVEIDGTPLTLLTWRATPPVFDGPEDLNGRRNHDEAALWLRLVDGDLYTPPPPTPFVILGNANLDPEDGDGRRAAMDTLLSDPRLRDIAPRSAGGAAAADPGHTGDPALDTADFDDPPGNLRVDYLIPSADLAVRGAGVYWPAPGTPEAEALGPVEDWPRHRIVWADLDLE</sequence>
<dbReference type="Gene3D" id="3.60.10.10">
    <property type="entry name" value="Endonuclease/exonuclease/phosphatase"/>
    <property type="match status" value="1"/>
</dbReference>
<keyword evidence="3" id="KW-0540">Nuclease</keyword>
<feature type="region of interest" description="Disordered" evidence="1">
    <location>
        <begin position="220"/>
        <end position="251"/>
    </location>
</feature>
<dbReference type="InterPro" id="IPR005135">
    <property type="entry name" value="Endo/exonuclease/phosphatase"/>
</dbReference>
<name>A0A2W7NG03_9RHOB</name>
<dbReference type="Pfam" id="PF03372">
    <property type="entry name" value="Exo_endo_phos"/>
    <property type="match status" value="1"/>
</dbReference>
<comment type="caution">
    <text evidence="3">The sequence shown here is derived from an EMBL/GenBank/DDBJ whole genome shotgun (WGS) entry which is preliminary data.</text>
</comment>
<keyword evidence="4" id="KW-1185">Reference proteome</keyword>
<evidence type="ECO:0000259" key="2">
    <source>
        <dbReference type="Pfam" id="PF03372"/>
    </source>
</evidence>
<proteinExistence type="predicted"/>
<dbReference type="EMBL" id="QKZL01000005">
    <property type="protein sequence ID" value="PZX17107.1"/>
    <property type="molecule type" value="Genomic_DNA"/>
</dbReference>
<accession>A0A2W7NG03</accession>
<dbReference type="SUPFAM" id="SSF56219">
    <property type="entry name" value="DNase I-like"/>
    <property type="match status" value="1"/>
</dbReference>
<dbReference type="GO" id="GO:0004519">
    <property type="term" value="F:endonuclease activity"/>
    <property type="evidence" value="ECO:0007669"/>
    <property type="project" value="UniProtKB-KW"/>
</dbReference>
<dbReference type="AlphaFoldDB" id="A0A2W7NG03"/>
<keyword evidence="3" id="KW-0378">Hydrolase</keyword>
<evidence type="ECO:0000313" key="3">
    <source>
        <dbReference type="EMBL" id="PZX17107.1"/>
    </source>
</evidence>
<keyword evidence="3" id="KW-0255">Endonuclease</keyword>